<dbReference type="EMBL" id="BMGL01000014">
    <property type="protein sequence ID" value="GGE21334.1"/>
    <property type="molecule type" value="Genomic_DNA"/>
</dbReference>
<dbReference type="RefSeq" id="WP_188407010.1">
    <property type="nucleotide sequence ID" value="NZ_BMGL01000014.1"/>
</dbReference>
<protein>
    <submittedName>
        <fullName evidence="5">Periplasmic amidohydrolase</fullName>
    </submittedName>
</protein>
<dbReference type="GO" id="GO:0016810">
    <property type="term" value="F:hydrolase activity, acting on carbon-nitrogen (but not peptide) bonds"/>
    <property type="evidence" value="ECO:0007669"/>
    <property type="project" value="InterPro"/>
</dbReference>
<proteinExistence type="predicted"/>
<feature type="domain" description="Amidohydrolase-related" evidence="4">
    <location>
        <begin position="851"/>
        <end position="936"/>
    </location>
</feature>
<feature type="domain" description="Amidohydrolase-related" evidence="4">
    <location>
        <begin position="268"/>
        <end position="416"/>
    </location>
</feature>
<name>A0A917ECU0_9FLAO</name>
<keyword evidence="1" id="KW-0175">Coiled coil</keyword>
<feature type="region of interest" description="Disordered" evidence="2">
    <location>
        <begin position="523"/>
        <end position="549"/>
    </location>
</feature>
<feature type="signal peptide" evidence="3">
    <location>
        <begin position="1"/>
        <end position="18"/>
    </location>
</feature>
<dbReference type="Pfam" id="PF01979">
    <property type="entry name" value="Amidohydro_1"/>
    <property type="match status" value="2"/>
</dbReference>
<dbReference type="InterPro" id="IPR011059">
    <property type="entry name" value="Metal-dep_hydrolase_composite"/>
</dbReference>
<dbReference type="InterPro" id="IPR032466">
    <property type="entry name" value="Metal_Hydrolase"/>
</dbReference>
<dbReference type="CDD" id="cd01309">
    <property type="entry name" value="Met_dep_hydrolase_C"/>
    <property type="match status" value="1"/>
</dbReference>
<feature type="chain" id="PRO_5036825545" evidence="3">
    <location>
        <begin position="19"/>
        <end position="1010"/>
    </location>
</feature>
<keyword evidence="6" id="KW-1185">Reference proteome</keyword>
<dbReference type="InterPro" id="IPR051781">
    <property type="entry name" value="Metallo-dep_Hydrolase"/>
</dbReference>
<evidence type="ECO:0000256" key="3">
    <source>
        <dbReference type="SAM" id="SignalP"/>
    </source>
</evidence>
<dbReference type="InterPro" id="IPR006680">
    <property type="entry name" value="Amidohydro-rel"/>
</dbReference>
<dbReference type="Gene3D" id="2.30.40.10">
    <property type="entry name" value="Urease, subunit C, domain 1"/>
    <property type="match status" value="1"/>
</dbReference>
<accession>A0A917ECU0</accession>
<keyword evidence="3" id="KW-0732">Signal</keyword>
<feature type="coiled-coil region" evidence="1">
    <location>
        <begin position="948"/>
        <end position="975"/>
    </location>
</feature>
<evidence type="ECO:0000256" key="1">
    <source>
        <dbReference type="SAM" id="Coils"/>
    </source>
</evidence>
<dbReference type="Proteomes" id="UP000599688">
    <property type="component" value="Unassembled WGS sequence"/>
</dbReference>
<comment type="caution">
    <text evidence="5">The sequence shown here is derived from an EMBL/GenBank/DDBJ whole genome shotgun (WGS) entry which is preliminary data.</text>
</comment>
<dbReference type="PANTHER" id="PTHR43135">
    <property type="entry name" value="ALPHA-D-RIBOSE 1-METHYLPHOSPHONATE 5-TRIPHOSPHATE DIPHOSPHATASE"/>
    <property type="match status" value="1"/>
</dbReference>
<evidence type="ECO:0000313" key="5">
    <source>
        <dbReference type="EMBL" id="GGE21334.1"/>
    </source>
</evidence>
<evidence type="ECO:0000259" key="4">
    <source>
        <dbReference type="Pfam" id="PF01979"/>
    </source>
</evidence>
<gene>
    <name evidence="5" type="ORF">GCM10010831_22960</name>
</gene>
<reference evidence="5 6" key="1">
    <citation type="journal article" date="2014" name="Int. J. Syst. Evol. Microbiol.">
        <title>Complete genome sequence of Corynebacterium casei LMG S-19264T (=DSM 44701T), isolated from a smear-ripened cheese.</title>
        <authorList>
            <consortium name="US DOE Joint Genome Institute (JGI-PGF)"/>
            <person name="Walter F."/>
            <person name="Albersmeier A."/>
            <person name="Kalinowski J."/>
            <person name="Ruckert C."/>
        </authorList>
    </citation>
    <scope>NUCLEOTIDE SEQUENCE [LARGE SCALE GENOMIC DNA]</scope>
    <source>
        <strain evidence="5 6">CGMCC 1.12925</strain>
    </source>
</reference>
<dbReference type="PANTHER" id="PTHR43135:SF3">
    <property type="entry name" value="ALPHA-D-RIBOSE 1-METHYLPHOSPHONATE 5-TRIPHOSPHATE DIPHOSPHATASE"/>
    <property type="match status" value="1"/>
</dbReference>
<dbReference type="AlphaFoldDB" id="A0A917ECU0"/>
<dbReference type="Gene3D" id="3.20.20.140">
    <property type="entry name" value="Metal-dependent hydrolases"/>
    <property type="match status" value="2"/>
</dbReference>
<sequence>MRKLFLLILFCFSASLWSQDYFPTNLGVKITDSNPVAFTEAIIHVNANETIENATLVIQKGKILAIGKSVEIPENAIVFNLNGKHIYPSFIDLYSNFGMQDIKRVSSGAQYEANRKGYYWNDHIRPEQHAVDYFNFDEKSAKNLREAGFGMVNTHLQDGVIRGTSMLVALTEDESNTNKTIVNNKTAQYLGFSRSKQTRQSYPSSIMGMTALLRQTYNDANWYAKGNMSEKDLALEALLEQRNLPQIIHAGDYLNVLRADNVGDLFNIQYTIVGGGDEYKRINEIKATNARLILPVNFPDAYDVEDPFMANYVSLEEMKHWQHAPRNLQHLAEAGIEFAITSAELKSPKALHKKIQIAIEKGLDEKIALRALTEVPAQILGMENQVGSLKNGMAANFIITSGNVFDKESNIYENWIQGKRNIIKDDDLPKIEGDYTLNFQNKKIEINIKNKSGKYSLEAKKDSLKLGAKIAFEKNWLNFMLTESDSASTKMNRFSAYVPDASTEIKGKVILFNGDETSFIASKKETEKNEKTDNLDKTEKDKASENKTENDTYVSEITFPNIAFGKTSPKPNPERILIKNTTIITGEDVGTLKNADVLLRDGKIYKIGRSLSDKKAKIIDGTDKFLTAGIIDEHSHIAASSVNEGGHNSSAEVTMEDVVNPDDISIYRALAGGVTTTQLLHGSANPIGGRSAILKMKWGASPKDMIYEDSPKFIKFALGENVKQSNWGSRTRFPQTRMGVEQVFIDYFSRAKAYGELKASGKPYRFDDEMETLLEILNGERFISCHSYVQSEINMLMKVADQFGFTVNTFTHILEGYKVADKMKAHGAGGSTFSDWWAYKYEVNDAIPYNAALMHNEGVVTAINSDDGEMIRRLNQEAAKSMKYGRMNADDAWKMVTLNPAKLLHIDHRVGSVKEGKEADLVLWTHNPLSIYAKAEKTLIGGVIYFDLEEDKKQRKALKEERAKLIAELLKAKNSGMKTQAVVKKKERELHCNSMDSFLDGEFTETQHHH</sequence>
<dbReference type="SUPFAM" id="SSF51338">
    <property type="entry name" value="Composite domain of metallo-dependent hydrolases"/>
    <property type="match status" value="2"/>
</dbReference>
<evidence type="ECO:0000256" key="2">
    <source>
        <dbReference type="SAM" id="MobiDB-lite"/>
    </source>
</evidence>
<dbReference type="SUPFAM" id="SSF51556">
    <property type="entry name" value="Metallo-dependent hydrolases"/>
    <property type="match status" value="2"/>
</dbReference>
<organism evidence="5 6">
    <name type="scientific">Psychroflexus salis</name>
    <dbReference type="NCBI Taxonomy" id="1526574"/>
    <lineage>
        <taxon>Bacteria</taxon>
        <taxon>Pseudomonadati</taxon>
        <taxon>Bacteroidota</taxon>
        <taxon>Flavobacteriia</taxon>
        <taxon>Flavobacteriales</taxon>
        <taxon>Flavobacteriaceae</taxon>
        <taxon>Psychroflexus</taxon>
    </lineage>
</organism>
<evidence type="ECO:0000313" key="6">
    <source>
        <dbReference type="Proteomes" id="UP000599688"/>
    </source>
</evidence>